<evidence type="ECO:0000256" key="1">
    <source>
        <dbReference type="SAM" id="MobiDB-lite"/>
    </source>
</evidence>
<dbReference type="OrthoDB" id="2272416at2759"/>
<gene>
    <name evidence="2" type="ORF">EPI10_016613</name>
</gene>
<comment type="caution">
    <text evidence="2">The sequence shown here is derived from an EMBL/GenBank/DDBJ whole genome shotgun (WGS) entry which is preliminary data.</text>
</comment>
<dbReference type="EMBL" id="SMMG02000006">
    <property type="protein sequence ID" value="KAA3470944.1"/>
    <property type="molecule type" value="Genomic_DNA"/>
</dbReference>
<feature type="region of interest" description="Disordered" evidence="1">
    <location>
        <begin position="1"/>
        <end position="24"/>
    </location>
</feature>
<proteinExistence type="predicted"/>
<keyword evidence="3" id="KW-1185">Reference proteome</keyword>
<name>A0A5B6VPI1_9ROSI</name>
<sequence length="71" mass="7994">MAHAVCPDETYCSTTSTPPNPQLIPIAPQELRSTTMKSSELLLTMILREPSFGLKIRFECLMSFRVHQLSV</sequence>
<dbReference type="Proteomes" id="UP000325315">
    <property type="component" value="Unassembled WGS sequence"/>
</dbReference>
<organism evidence="2 3">
    <name type="scientific">Gossypium australe</name>
    <dbReference type="NCBI Taxonomy" id="47621"/>
    <lineage>
        <taxon>Eukaryota</taxon>
        <taxon>Viridiplantae</taxon>
        <taxon>Streptophyta</taxon>
        <taxon>Embryophyta</taxon>
        <taxon>Tracheophyta</taxon>
        <taxon>Spermatophyta</taxon>
        <taxon>Magnoliopsida</taxon>
        <taxon>eudicotyledons</taxon>
        <taxon>Gunneridae</taxon>
        <taxon>Pentapetalae</taxon>
        <taxon>rosids</taxon>
        <taxon>malvids</taxon>
        <taxon>Malvales</taxon>
        <taxon>Malvaceae</taxon>
        <taxon>Malvoideae</taxon>
        <taxon>Gossypium</taxon>
    </lineage>
</organism>
<protein>
    <submittedName>
        <fullName evidence="2">Gag-Pol polyprotein</fullName>
    </submittedName>
</protein>
<evidence type="ECO:0000313" key="3">
    <source>
        <dbReference type="Proteomes" id="UP000325315"/>
    </source>
</evidence>
<reference evidence="3" key="1">
    <citation type="journal article" date="2019" name="Plant Biotechnol. J.">
        <title>Genome sequencing of the Australian wild diploid species Gossypium australe highlights disease resistance and delayed gland morphogenesis.</title>
        <authorList>
            <person name="Cai Y."/>
            <person name="Cai X."/>
            <person name="Wang Q."/>
            <person name="Wang P."/>
            <person name="Zhang Y."/>
            <person name="Cai C."/>
            <person name="Xu Y."/>
            <person name="Wang K."/>
            <person name="Zhou Z."/>
            <person name="Wang C."/>
            <person name="Geng S."/>
            <person name="Li B."/>
            <person name="Dong Q."/>
            <person name="Hou Y."/>
            <person name="Wang H."/>
            <person name="Ai P."/>
            <person name="Liu Z."/>
            <person name="Yi F."/>
            <person name="Sun M."/>
            <person name="An G."/>
            <person name="Cheng J."/>
            <person name="Zhang Y."/>
            <person name="Shi Q."/>
            <person name="Xie Y."/>
            <person name="Shi X."/>
            <person name="Chang Y."/>
            <person name="Huang F."/>
            <person name="Chen Y."/>
            <person name="Hong S."/>
            <person name="Mi L."/>
            <person name="Sun Q."/>
            <person name="Zhang L."/>
            <person name="Zhou B."/>
            <person name="Peng R."/>
            <person name="Zhang X."/>
            <person name="Liu F."/>
        </authorList>
    </citation>
    <scope>NUCLEOTIDE SEQUENCE [LARGE SCALE GENOMIC DNA]</scope>
    <source>
        <strain evidence="3">cv. PA1801</strain>
    </source>
</reference>
<dbReference type="AlphaFoldDB" id="A0A5B6VPI1"/>
<evidence type="ECO:0000313" key="2">
    <source>
        <dbReference type="EMBL" id="KAA3470944.1"/>
    </source>
</evidence>
<accession>A0A5B6VPI1</accession>